<keyword evidence="1" id="KW-0472">Membrane</keyword>
<dbReference type="Pfam" id="PF00211">
    <property type="entry name" value="Guanylate_cyc"/>
    <property type="match status" value="1"/>
</dbReference>
<reference evidence="3 4" key="1">
    <citation type="submission" date="2018-03" db="EMBL/GenBank/DDBJ databases">
        <title>Genome sequencing of Ottowia sp.</title>
        <authorList>
            <person name="Kim S.-J."/>
            <person name="Heo J."/>
            <person name="Kwon S.-W."/>
        </authorList>
    </citation>
    <scope>NUCLEOTIDE SEQUENCE [LARGE SCALE GENOMIC DNA]</scope>
    <source>
        <strain evidence="3 4">KADR8-3</strain>
    </source>
</reference>
<dbReference type="InterPro" id="IPR029787">
    <property type="entry name" value="Nucleotide_cyclase"/>
</dbReference>
<dbReference type="EMBL" id="CP027666">
    <property type="protein sequence ID" value="AVO35955.1"/>
    <property type="molecule type" value="Genomic_DNA"/>
</dbReference>
<dbReference type="GO" id="GO:0035556">
    <property type="term" value="P:intracellular signal transduction"/>
    <property type="evidence" value="ECO:0007669"/>
    <property type="project" value="InterPro"/>
</dbReference>
<evidence type="ECO:0000313" key="3">
    <source>
        <dbReference type="EMBL" id="AVO35955.1"/>
    </source>
</evidence>
<dbReference type="AlphaFoldDB" id="A0A2S0MJ90"/>
<dbReference type="CDD" id="cd07302">
    <property type="entry name" value="CHD"/>
    <property type="match status" value="1"/>
</dbReference>
<protein>
    <submittedName>
        <fullName evidence="3">Adenylate/guanylate cyclase domain-containing protein</fullName>
    </submittedName>
</protein>
<dbReference type="InterPro" id="IPR050697">
    <property type="entry name" value="Adenylyl/Guanylyl_Cyclase_3/4"/>
</dbReference>
<dbReference type="GO" id="GO:0004016">
    <property type="term" value="F:adenylate cyclase activity"/>
    <property type="evidence" value="ECO:0007669"/>
    <property type="project" value="UniProtKB-ARBA"/>
</dbReference>
<feature type="transmembrane region" description="Helical" evidence="1">
    <location>
        <begin position="371"/>
        <end position="392"/>
    </location>
</feature>
<proteinExistence type="predicted"/>
<dbReference type="Gene3D" id="3.30.70.1230">
    <property type="entry name" value="Nucleotide cyclase"/>
    <property type="match status" value="1"/>
</dbReference>
<dbReference type="RefSeq" id="WP_106704498.1">
    <property type="nucleotide sequence ID" value="NZ_CP027666.1"/>
</dbReference>
<gene>
    <name evidence="3" type="ORF">C6570_03725</name>
</gene>
<dbReference type="SUPFAM" id="SSF55073">
    <property type="entry name" value="Nucleotide cyclase"/>
    <property type="match status" value="1"/>
</dbReference>
<dbReference type="PANTHER" id="PTHR43081">
    <property type="entry name" value="ADENYLATE CYCLASE, TERMINAL-DIFFERENTIATION SPECIFIC-RELATED"/>
    <property type="match status" value="1"/>
</dbReference>
<dbReference type="OrthoDB" id="9802500at2"/>
<evidence type="ECO:0000256" key="1">
    <source>
        <dbReference type="SAM" id="Phobius"/>
    </source>
</evidence>
<keyword evidence="4" id="KW-1185">Reference proteome</keyword>
<dbReference type="InterPro" id="IPR007890">
    <property type="entry name" value="CHASE2"/>
</dbReference>
<sequence length="749" mass="80592">MFRATLKRQRLRLAATALIVLAAWACASGLWPAPLALQLDRAAYDARLLLTMPGTLDERVVIIDIDEASLAQVGQWPWDRRQLAALVDELAQRQQVAAIGIDAVFAEPDRSSVLPRMQELAAGDLRHHAPLSDWLTRNADRLDHDVILAKALRASPAVLGYYFTSDRNGVRAGELPQPLAPDAPALPGLLAWSGFGANIPVLTRAAPRSGFFNAVTDPDGVVRSVPVIASYGGQLYESLALAVTREAAKAPLLLLQRQPGSDAGALQAVQLAGGASQLRLPADARGTALVPFRGRGGPDGGSYRYIPAADVLLGKLPAGALAGKVALVGFTSPGLMDLRVTPVGQAYPGVEIHANLISGAMDERVPRVPGWANGAQFAALLAVGVLLVLVMPVQSVGRLIALGAALLAGVVLTNTVLFLSEWWVLPMGTMLLMIAAALAVNVVLGYFLEIRARRELATQFATYVPPELVRQMVRNPERYTMQARAEELTVMFCDLRGFTTLAETMAPLDVQALINTVLSRLSHVIRRHQGTIDKYIGDCVMAFWGAPVASTHHARDAVLAAIGMTETMRELNRERAAAGLVQVSVGIGLNSGVMSVGNMGSDFRRAYTVIGDAVNLGARLEGLTRFYGVDLIVSEATRAQAGDLPDGLLWQELDRVRVKGRQQAVTVYTVRAPRPGQSHAALEAELQLWADALADWRAQRFLACRNKLKTLRAQDANLFLYRLCDDRVASLIHTPPSSVWDGTTVIGEK</sequence>
<dbReference type="SMART" id="SM01080">
    <property type="entry name" value="CHASE2"/>
    <property type="match status" value="1"/>
</dbReference>
<dbReference type="PROSITE" id="PS50125">
    <property type="entry name" value="GUANYLATE_CYCLASE_2"/>
    <property type="match status" value="1"/>
</dbReference>
<dbReference type="KEGG" id="otk:C6570_03725"/>
<feature type="transmembrane region" description="Helical" evidence="1">
    <location>
        <begin position="399"/>
        <end position="419"/>
    </location>
</feature>
<keyword evidence="1" id="KW-1133">Transmembrane helix</keyword>
<evidence type="ECO:0000259" key="2">
    <source>
        <dbReference type="PROSITE" id="PS50125"/>
    </source>
</evidence>
<name>A0A2S0MJ90_9BURK</name>
<evidence type="ECO:0000313" key="4">
    <source>
        <dbReference type="Proteomes" id="UP000239709"/>
    </source>
</evidence>
<dbReference type="GO" id="GO:0006171">
    <property type="term" value="P:cAMP biosynthetic process"/>
    <property type="evidence" value="ECO:0007669"/>
    <property type="project" value="TreeGrafter"/>
</dbReference>
<dbReference type="InterPro" id="IPR001054">
    <property type="entry name" value="A/G_cyclase"/>
</dbReference>
<dbReference type="PANTHER" id="PTHR43081:SF1">
    <property type="entry name" value="ADENYLATE CYCLASE, TERMINAL-DIFFERENTIATION SPECIFIC"/>
    <property type="match status" value="1"/>
</dbReference>
<dbReference type="SMART" id="SM00044">
    <property type="entry name" value="CYCc"/>
    <property type="match status" value="1"/>
</dbReference>
<keyword evidence="1" id="KW-0812">Transmembrane</keyword>
<dbReference type="Pfam" id="PF05226">
    <property type="entry name" value="CHASE2"/>
    <property type="match status" value="1"/>
</dbReference>
<dbReference type="Proteomes" id="UP000239709">
    <property type="component" value="Chromosome"/>
</dbReference>
<feature type="domain" description="Guanylate cyclase" evidence="2">
    <location>
        <begin position="489"/>
        <end position="621"/>
    </location>
</feature>
<organism evidence="3 4">
    <name type="scientific">Ottowia oryzae</name>
    <dbReference type="NCBI Taxonomy" id="2109914"/>
    <lineage>
        <taxon>Bacteria</taxon>
        <taxon>Pseudomonadati</taxon>
        <taxon>Pseudomonadota</taxon>
        <taxon>Betaproteobacteria</taxon>
        <taxon>Burkholderiales</taxon>
        <taxon>Comamonadaceae</taxon>
        <taxon>Ottowia</taxon>
    </lineage>
</organism>
<feature type="transmembrane region" description="Helical" evidence="1">
    <location>
        <begin position="425"/>
        <end position="448"/>
    </location>
</feature>
<accession>A0A2S0MJ90</accession>